<dbReference type="Gene3D" id="3.20.20.80">
    <property type="entry name" value="Glycosidases"/>
    <property type="match status" value="1"/>
</dbReference>
<evidence type="ECO:0000259" key="3">
    <source>
        <dbReference type="Pfam" id="PF23666"/>
    </source>
</evidence>
<evidence type="ECO:0000313" key="5">
    <source>
        <dbReference type="Proteomes" id="UP000320314"/>
    </source>
</evidence>
<evidence type="ECO:0000259" key="2">
    <source>
        <dbReference type="Pfam" id="PF13550"/>
    </source>
</evidence>
<gene>
    <name evidence="4" type="ORF">FJU11_00640</name>
</gene>
<dbReference type="InterPro" id="IPR017853">
    <property type="entry name" value="GH"/>
</dbReference>
<dbReference type="Pfam" id="PF13547">
    <property type="entry name" value="GTA_TIM"/>
    <property type="match status" value="1"/>
</dbReference>
<dbReference type="Proteomes" id="UP000320314">
    <property type="component" value="Unassembled WGS sequence"/>
</dbReference>
<feature type="domain" description="Rcc01698-like C-terminal" evidence="3">
    <location>
        <begin position="1028"/>
        <end position="1126"/>
    </location>
</feature>
<dbReference type="RefSeq" id="WP_141165069.1">
    <property type="nucleotide sequence ID" value="NZ_VHLH01000001.1"/>
</dbReference>
<dbReference type="InterPro" id="IPR032876">
    <property type="entry name" value="J_dom"/>
</dbReference>
<dbReference type="CDD" id="cd19607">
    <property type="entry name" value="GTA_TIM-barrel-like"/>
    <property type="match status" value="1"/>
</dbReference>
<dbReference type="SUPFAM" id="SSF51445">
    <property type="entry name" value="(Trans)glycosidases"/>
    <property type="match status" value="1"/>
</dbReference>
<feature type="domain" description="Tip attachment protein J" evidence="2">
    <location>
        <begin position="779"/>
        <end position="934"/>
    </location>
</feature>
<dbReference type="Pfam" id="PF23666">
    <property type="entry name" value="Rcc01698_C"/>
    <property type="match status" value="1"/>
</dbReference>
<proteinExistence type="predicted"/>
<reference evidence="4 5" key="1">
    <citation type="submission" date="2019-06" db="EMBL/GenBank/DDBJ databases">
        <authorList>
            <person name="Li M."/>
        </authorList>
    </citation>
    <scope>NUCLEOTIDE SEQUENCE [LARGE SCALE GENOMIC DNA]</scope>
    <source>
        <strain evidence="4 5">BGMRC6574</strain>
    </source>
</reference>
<evidence type="ECO:0000313" key="4">
    <source>
        <dbReference type="EMBL" id="TPW32766.1"/>
    </source>
</evidence>
<dbReference type="OrthoDB" id="8445115at2"/>
<dbReference type="InterPro" id="IPR025195">
    <property type="entry name" value="GTA_TIM_dom"/>
</dbReference>
<keyword evidence="5" id="KW-1185">Reference proteome</keyword>
<protein>
    <recommendedName>
        <fullName evidence="6">Host specificity protein</fullName>
    </recommendedName>
</protein>
<dbReference type="EMBL" id="VHLH01000001">
    <property type="protein sequence ID" value="TPW32766.1"/>
    <property type="molecule type" value="Genomic_DNA"/>
</dbReference>
<dbReference type="InterPro" id="IPR056490">
    <property type="entry name" value="Rcc01698_C"/>
</dbReference>
<comment type="caution">
    <text evidence="4">The sequence shown here is derived from an EMBL/GenBank/DDBJ whole genome shotgun (WGS) entry which is preliminary data.</text>
</comment>
<feature type="domain" description="GTA TIM-barrel-like" evidence="1">
    <location>
        <begin position="428"/>
        <end position="719"/>
    </location>
</feature>
<name>A0A506UHH4_9HYPH</name>
<accession>A0A506UHH4</accession>
<organism evidence="4 5">
    <name type="scientific">Pararhizobium mangrovi</name>
    <dbReference type="NCBI Taxonomy" id="2590452"/>
    <lineage>
        <taxon>Bacteria</taxon>
        <taxon>Pseudomonadati</taxon>
        <taxon>Pseudomonadota</taxon>
        <taxon>Alphaproteobacteria</taxon>
        <taxon>Hyphomicrobiales</taxon>
        <taxon>Rhizobiaceae</taxon>
        <taxon>Rhizobium/Agrobacterium group</taxon>
        <taxon>Pararhizobium</taxon>
    </lineage>
</organism>
<dbReference type="Pfam" id="PF13550">
    <property type="entry name" value="Phage-tail_3"/>
    <property type="match status" value="1"/>
</dbReference>
<sequence length="1292" mass="138095">MATLVLQAAGAALFGGLGPVGAAIGGAAGAIAGSAIDGALFSGGGRTVEGSRLAGARIAGADAGTGVARVYGTMRVGGMLFWATRFEEEATSERAGGKAASGPKVKSYRYYANFALGLCEGEIGCVRRVWADGKELDTTELEMRVYRGTADQMPDPLIEAKQGAGKTPAYRNLTYVVFERLPLDDYGNRIPVLQFEVLRPVGRLEADLRAVTLIPGASEHGYDPAVVTERAGPGEKRLMNRNVLFASSDWQASLDELQALCPKLEAVALVVSWFGDDLRAEACRIRPGVEVAERMEESRPWSVGGIGRAEARAVSTTGGGPSYGGTPDDRSVIDAIRDLKKRGLDVFLYPFVMMDVPSGNGLPDPYGGAEQAAFPWRGRITCMPAPGRDGSPDRSAAIGTAVDAFCGSAKPGDFHRTSDGVRDPGGGFGYRRMILHYAHLAAVAGGVSGFIVGSELRGLSTLRDEKGGFPFVGKLVRLAQDVRSVLGPETALTYAADWSEYFGHHPADGSGDVFFHLDALWASPAIDAVGIDNYMPLSDWQDADLAEGNPDGFTTQADAGGYARMIAGGEGFDWYYRDANARRTRLRTPITDGLAGKDWVFRPKDLEGWWSSQHYDRVNGAERDTATAWVPKSKPIWFTELGCPAVDKGANQPNVFPDAKSSESALPYFSTGARNDVVQRRFLEAHLDRWTSEDVPPDMVDPARIFAWSFDARPFPAFPYDTGLWRDGDNWRTGHWLNGRLGGAPAPVTIAAILADHGFDVADVDGTLGDLDGFVQGDPASARALLEPLLAAYAIDTFETPAGLRFQSRGRRAYAGQVVDVFAERDDHPRLSENRGEETALPSEAIIHHFDLANDHEKAAARSRRLVTGNERQYAVSLPAAMDERAAVGAADLYLRERWSARRSLSFALSPASLALEPGDAVRLPGQTFGDFVVTRITDGATREIHAESFVPAVARAEAADGHTPTTNRASARFDPNVVFLDLPVLTGTDETAWARAAAYGRPFQPVTLSAAPGEEGYVPRATLTAPARIGTLSSALEGSATGRFVREAIEIDLPFGSLASAADVAVLNGANVLAVRSRAGEWEVLQFGEADEIAPKRWRLRRLLRAQGGTDDAMRAGADAGTPVVVLDAAVSPLGLKAEEAGLLLNWSVDLAGSAVSETVPFAGGARALTPLSPVHLSATRLENGDVALGWIRRGRINADSWLGPEIPLAEDAERYRVEIAGEDDVVRCSQEVAGPAFVYAADALAEDFAEPPEVMVVTVRQIGGRFGEGVPARARLAVRTNGSFPTKEDI</sequence>
<evidence type="ECO:0000259" key="1">
    <source>
        <dbReference type="Pfam" id="PF13547"/>
    </source>
</evidence>
<evidence type="ECO:0008006" key="6">
    <source>
        <dbReference type="Google" id="ProtNLM"/>
    </source>
</evidence>